<dbReference type="SUPFAM" id="SSF54529">
    <property type="entry name" value="Mitochondrial glycoprotein MAM33-like"/>
    <property type="match status" value="1"/>
</dbReference>
<dbReference type="AlphaFoldDB" id="A0AAD5T7Y7"/>
<protein>
    <submittedName>
        <fullName evidence="1">Mitochondrial acidic protein mam33</fullName>
    </submittedName>
</protein>
<dbReference type="Gene3D" id="3.10.280.10">
    <property type="entry name" value="Mitochondrial glycoprotein"/>
    <property type="match status" value="1"/>
</dbReference>
<organism evidence="1 2">
    <name type="scientific">Physocladia obscura</name>
    <dbReference type="NCBI Taxonomy" id="109957"/>
    <lineage>
        <taxon>Eukaryota</taxon>
        <taxon>Fungi</taxon>
        <taxon>Fungi incertae sedis</taxon>
        <taxon>Chytridiomycota</taxon>
        <taxon>Chytridiomycota incertae sedis</taxon>
        <taxon>Chytridiomycetes</taxon>
        <taxon>Chytridiales</taxon>
        <taxon>Chytriomycetaceae</taxon>
        <taxon>Physocladia</taxon>
    </lineage>
</organism>
<proteinExistence type="predicted"/>
<dbReference type="GO" id="GO:0042256">
    <property type="term" value="P:cytosolic ribosome assembly"/>
    <property type="evidence" value="ECO:0007669"/>
    <property type="project" value="TreeGrafter"/>
</dbReference>
<dbReference type="GO" id="GO:0005759">
    <property type="term" value="C:mitochondrial matrix"/>
    <property type="evidence" value="ECO:0007669"/>
    <property type="project" value="InterPro"/>
</dbReference>
<sequence length="263" mass="29316">MHRLSSSLRLASALRPASVAASSTFALRFAAVSLAPKPVSVSAFARCFSVSRAAFSHGQTDRDLAHKLDSEVSFELENNAASGIPDFLKSFNDQGLFKIEDKLGEKEVTLVRNFGNEKISVIFSTDAIADKSEFDEGESEQDEVFSVNATILIEKRTSTSDSGAIELNTTVQDNAFFIDSVRFNPSSSLMADQSAEADWQRNGRYGGPVFQDLDEGLQDHFHEFLKERGFDEALAEFIPQYIDFKEQNEYVEWLKRVSAWISK</sequence>
<accession>A0AAD5T7Y7</accession>
<dbReference type="InterPro" id="IPR036561">
    <property type="entry name" value="MAM33_sf"/>
</dbReference>
<dbReference type="InterPro" id="IPR003428">
    <property type="entry name" value="MAM33"/>
</dbReference>
<dbReference type="Proteomes" id="UP001211907">
    <property type="component" value="Unassembled WGS sequence"/>
</dbReference>
<dbReference type="PANTHER" id="PTHR10826">
    <property type="entry name" value="COMPLEMENT COMPONENT 1"/>
    <property type="match status" value="1"/>
</dbReference>
<dbReference type="Pfam" id="PF02330">
    <property type="entry name" value="MAM33"/>
    <property type="match status" value="1"/>
</dbReference>
<evidence type="ECO:0000313" key="2">
    <source>
        <dbReference type="Proteomes" id="UP001211907"/>
    </source>
</evidence>
<keyword evidence="2" id="KW-1185">Reference proteome</keyword>
<evidence type="ECO:0000313" key="1">
    <source>
        <dbReference type="EMBL" id="KAJ3125117.1"/>
    </source>
</evidence>
<name>A0AAD5T7Y7_9FUNG</name>
<dbReference type="EMBL" id="JADGJH010000630">
    <property type="protein sequence ID" value="KAJ3125117.1"/>
    <property type="molecule type" value="Genomic_DNA"/>
</dbReference>
<comment type="caution">
    <text evidence="1">The sequence shown here is derived from an EMBL/GenBank/DDBJ whole genome shotgun (WGS) entry which is preliminary data.</text>
</comment>
<reference evidence="1" key="1">
    <citation type="submission" date="2020-05" db="EMBL/GenBank/DDBJ databases">
        <title>Phylogenomic resolution of chytrid fungi.</title>
        <authorList>
            <person name="Stajich J.E."/>
            <person name="Amses K."/>
            <person name="Simmons R."/>
            <person name="Seto K."/>
            <person name="Myers J."/>
            <person name="Bonds A."/>
            <person name="Quandt C.A."/>
            <person name="Barry K."/>
            <person name="Liu P."/>
            <person name="Grigoriev I."/>
            <person name="Longcore J.E."/>
            <person name="James T.Y."/>
        </authorList>
    </citation>
    <scope>NUCLEOTIDE SEQUENCE</scope>
    <source>
        <strain evidence="1">JEL0513</strain>
    </source>
</reference>
<gene>
    <name evidence="1" type="primary">MAM33_2</name>
    <name evidence="1" type="ORF">HK100_010982</name>
</gene>
<dbReference type="PANTHER" id="PTHR10826:SF1">
    <property type="entry name" value="COMPLEMENT COMPONENT 1 Q SUBCOMPONENT-BINDING PROTEIN, MITOCHONDRIAL"/>
    <property type="match status" value="1"/>
</dbReference>